<organism evidence="1">
    <name type="scientific">Arundo donax</name>
    <name type="common">Giant reed</name>
    <name type="synonym">Donax arundinaceus</name>
    <dbReference type="NCBI Taxonomy" id="35708"/>
    <lineage>
        <taxon>Eukaryota</taxon>
        <taxon>Viridiplantae</taxon>
        <taxon>Streptophyta</taxon>
        <taxon>Embryophyta</taxon>
        <taxon>Tracheophyta</taxon>
        <taxon>Spermatophyta</taxon>
        <taxon>Magnoliopsida</taxon>
        <taxon>Liliopsida</taxon>
        <taxon>Poales</taxon>
        <taxon>Poaceae</taxon>
        <taxon>PACMAD clade</taxon>
        <taxon>Arundinoideae</taxon>
        <taxon>Arundineae</taxon>
        <taxon>Arundo</taxon>
    </lineage>
</organism>
<reference evidence="1" key="1">
    <citation type="submission" date="2014-09" db="EMBL/GenBank/DDBJ databases">
        <authorList>
            <person name="Magalhaes I.L.F."/>
            <person name="Oliveira U."/>
            <person name="Santos F.R."/>
            <person name="Vidigal T.H.D.A."/>
            <person name="Brescovit A.D."/>
            <person name="Santos A.J."/>
        </authorList>
    </citation>
    <scope>NUCLEOTIDE SEQUENCE</scope>
    <source>
        <tissue evidence="1">Shoot tissue taken approximately 20 cm above the soil surface</tissue>
    </source>
</reference>
<dbReference type="AlphaFoldDB" id="A0A0A9CT76"/>
<evidence type="ECO:0000313" key="1">
    <source>
        <dbReference type="EMBL" id="JAD78816.1"/>
    </source>
</evidence>
<reference evidence="1" key="2">
    <citation type="journal article" date="2015" name="Data Brief">
        <title>Shoot transcriptome of the giant reed, Arundo donax.</title>
        <authorList>
            <person name="Barrero R.A."/>
            <person name="Guerrero F.D."/>
            <person name="Moolhuijzen P."/>
            <person name="Goolsby J.A."/>
            <person name="Tidwell J."/>
            <person name="Bellgard S.E."/>
            <person name="Bellgard M.I."/>
        </authorList>
    </citation>
    <scope>NUCLEOTIDE SEQUENCE</scope>
    <source>
        <tissue evidence="1">Shoot tissue taken approximately 20 cm above the soil surface</tissue>
    </source>
</reference>
<protein>
    <submittedName>
        <fullName evidence="1">Vpp1</fullName>
    </submittedName>
</protein>
<name>A0A0A9CT76_ARUDO</name>
<accession>A0A0A9CT76</accession>
<proteinExistence type="predicted"/>
<dbReference type="EMBL" id="GBRH01219079">
    <property type="protein sequence ID" value="JAD78816.1"/>
    <property type="molecule type" value="Transcribed_RNA"/>
</dbReference>
<sequence length="142" mass="15078">MVNVYGRPSQLTSAMPTVITTVEIISCFLRAGSISFTAFISKKSVANSVVIRHAIIPTELTRRGYTIGVNSWLIPNDEIEATTRAAHDDSAYEPKRSDPIPAISPTLSPTLSAMTAGFLGSSSGMFLSTFPTRSAPTSAALV</sequence>